<dbReference type="NCBIfam" id="TIGR01725">
    <property type="entry name" value="phge_HK97_gp10"/>
    <property type="match status" value="1"/>
</dbReference>
<name>A0A6J5MDS6_9CAUD</name>
<protein>
    <submittedName>
        <fullName evidence="1">Phge_HK97_gp10, phage protein, HK97 gp10 family</fullName>
    </submittedName>
</protein>
<dbReference type="EMBL" id="LR796397">
    <property type="protein sequence ID" value="CAB4141899.1"/>
    <property type="molecule type" value="Genomic_DNA"/>
</dbReference>
<reference evidence="1" key="1">
    <citation type="submission" date="2020-04" db="EMBL/GenBank/DDBJ databases">
        <authorList>
            <person name="Chiriac C."/>
            <person name="Salcher M."/>
            <person name="Ghai R."/>
            <person name="Kavagutti S V."/>
        </authorList>
    </citation>
    <scope>NUCLEOTIDE SEQUENCE</scope>
</reference>
<evidence type="ECO:0000313" key="1">
    <source>
        <dbReference type="EMBL" id="CAB4141899.1"/>
    </source>
</evidence>
<proteinExistence type="predicted"/>
<gene>
    <name evidence="1" type="ORF">UFOVP428_16</name>
</gene>
<dbReference type="InterPro" id="IPR010064">
    <property type="entry name" value="HK97-gp10_tail"/>
</dbReference>
<organism evidence="1">
    <name type="scientific">uncultured Caudovirales phage</name>
    <dbReference type="NCBI Taxonomy" id="2100421"/>
    <lineage>
        <taxon>Viruses</taxon>
        <taxon>Duplodnaviria</taxon>
        <taxon>Heunggongvirae</taxon>
        <taxon>Uroviricota</taxon>
        <taxon>Caudoviricetes</taxon>
        <taxon>Peduoviridae</taxon>
        <taxon>Maltschvirus</taxon>
        <taxon>Maltschvirus maltsch</taxon>
    </lineage>
</organism>
<accession>A0A6J5MDS6</accession>
<sequence>MNKVTGIEDTIKALKAVGASIEGKELQDVMRGEGRKVIATAKSLVPADSGDLRDSIGFITSKDDKFKSSVLIGTRRNYYNHYLGVMYEFGTAPRIQKNGRYTGTIEPRPFMRPALDKNKQSIVNGIFKGVSKIVSNLAKKYNLE</sequence>